<organism evidence="2 3">
    <name type="scientific">Cellulophaga algicola (strain DSM 14237 / IC166 / ACAM 630)</name>
    <dbReference type="NCBI Taxonomy" id="688270"/>
    <lineage>
        <taxon>Bacteria</taxon>
        <taxon>Pseudomonadati</taxon>
        <taxon>Bacteroidota</taxon>
        <taxon>Flavobacteriia</taxon>
        <taxon>Flavobacteriales</taxon>
        <taxon>Flavobacteriaceae</taxon>
        <taxon>Cellulophaga</taxon>
    </lineage>
</organism>
<dbReference type="eggNOG" id="COG3179">
    <property type="taxonomic scope" value="Bacteria"/>
</dbReference>
<dbReference type="InterPro" id="IPR023346">
    <property type="entry name" value="Lysozyme-like_dom_sf"/>
</dbReference>
<dbReference type="AlphaFoldDB" id="E6XBY3"/>
<dbReference type="KEGG" id="cao:Celal_1679"/>
<sequence length="657" mass="75700">MVFSAYNWDQFGFKTFDAGSEYIYDIQGLHYSVRTDSVFTKTLWDKLDVKKNKNEGLIDIGELKLAYATLETQEAISKMVCKHTLEWAYTPKQISDEVSKIYDYYISLEDPSVEGELKDLKKQKLQGLEEQIEKMMFWEELKTKVYTPPEPEPEIKERPEQVALELKALGIIDYPYKLTTANDPILKVVAVDPVENDIHAPTPDPVETPTETPIETAVEEQVKAPERLMPDTNHVYHFHPIAFINHMKLMFAKGPTGECFCNKDFTVEDLKKIVYHVRYNTFDKTSKKSMHHHHGDRIFYDGEVPKSDQTYTNFAEVLNTSFNKYGIKTCIQKIHFLANMYIETQYFTKLEEGENKWMDKYKPYIGRGFMHLTHDYHYKEYSEITGNTDIFSGTNYKKVASDMNIAADTAAWYWKKNNLNKHADKDDIRATCKVINPALLEYTKGRRVAWIKLKEAFGGYPYNCLTDASKHEAPVYEEGVLEEMRKWADQHVQYTMETSTPLRTKFDESALGKLDCSEFVCRYLHKLGITDTVKHIATDGMITQEKFRTSVGNNNIDFLTGSDSEDYTPQAGDIFVWSRAPGDGHTGVVHSVDGDKITILEAIGKNGSSDEPYHINEGGYEGMHCSRTSYYRKDKKALAKHGGWKGYFRPKNYTKQL</sequence>
<dbReference type="Gene3D" id="1.10.530.10">
    <property type="match status" value="1"/>
</dbReference>
<dbReference type="InterPro" id="IPR038765">
    <property type="entry name" value="Papain-like_cys_pep_sf"/>
</dbReference>
<dbReference type="Proteomes" id="UP000008634">
    <property type="component" value="Chromosome"/>
</dbReference>
<dbReference type="SUPFAM" id="SSF54001">
    <property type="entry name" value="Cysteine proteinases"/>
    <property type="match status" value="1"/>
</dbReference>
<dbReference type="RefSeq" id="WP_013550466.1">
    <property type="nucleotide sequence ID" value="NC_014934.1"/>
</dbReference>
<dbReference type="PROSITE" id="PS50911">
    <property type="entry name" value="CHAP"/>
    <property type="match status" value="1"/>
</dbReference>
<evidence type="ECO:0000313" key="3">
    <source>
        <dbReference type="Proteomes" id="UP000008634"/>
    </source>
</evidence>
<gene>
    <name evidence="2" type="ordered locus">Celal_1679</name>
</gene>
<dbReference type="EMBL" id="CP002453">
    <property type="protein sequence ID" value="ADV48985.1"/>
    <property type="molecule type" value="Genomic_DNA"/>
</dbReference>
<proteinExistence type="predicted"/>
<dbReference type="OrthoDB" id="1377363at2"/>
<feature type="domain" description="Peptidase C51" evidence="1">
    <location>
        <begin position="491"/>
        <end position="632"/>
    </location>
</feature>
<accession>E6XBY3</accession>
<dbReference type="Pfam" id="PF05257">
    <property type="entry name" value="CHAP"/>
    <property type="match status" value="1"/>
</dbReference>
<dbReference type="STRING" id="688270.Celal_1679"/>
<name>E6XBY3_CELAD</name>
<dbReference type="Gene3D" id="3.90.1720.10">
    <property type="entry name" value="endopeptidase domain like (from Nostoc punctiforme)"/>
    <property type="match status" value="1"/>
</dbReference>
<evidence type="ECO:0000259" key="1">
    <source>
        <dbReference type="PROSITE" id="PS50911"/>
    </source>
</evidence>
<reference evidence="2 3" key="1">
    <citation type="journal article" date="2010" name="Stand. Genomic Sci.">
        <title>Complete genome sequence of Cellulophaga algicola type strain (IC166).</title>
        <authorList>
            <person name="Abt B."/>
            <person name="Lu M."/>
            <person name="Misra M."/>
            <person name="Han C."/>
            <person name="Nolan M."/>
            <person name="Lucas S."/>
            <person name="Hammon N."/>
            <person name="Deshpande S."/>
            <person name="Cheng J.F."/>
            <person name="Tapia R."/>
            <person name="Goodwin L."/>
            <person name="Pitluck S."/>
            <person name="Liolios K."/>
            <person name="Pagani I."/>
            <person name="Ivanova N."/>
            <person name="Mavromatis K."/>
            <person name="Ovchinikova G."/>
            <person name="Pati A."/>
            <person name="Chen A."/>
            <person name="Palaniappan K."/>
            <person name="Land M."/>
            <person name="Hauser L."/>
            <person name="Chang Y.J."/>
            <person name="Jeffries C.D."/>
            <person name="Detter J.C."/>
            <person name="Brambilla E."/>
            <person name="Rohde M."/>
            <person name="Tindall B.J."/>
            <person name="Goker M."/>
            <person name="Woyke T."/>
            <person name="Bristow J."/>
            <person name="Eisen J.A."/>
            <person name="Markowitz V."/>
            <person name="Hugenholtz P."/>
            <person name="Kyrpides N.C."/>
            <person name="Klenk H.P."/>
            <person name="Lapidus A."/>
        </authorList>
    </citation>
    <scope>NUCLEOTIDE SEQUENCE [LARGE SCALE GENOMIC DNA]</scope>
    <source>
        <strain evidence="3">DSM 14237 / IC166 / ACAM 630</strain>
    </source>
</reference>
<dbReference type="InterPro" id="IPR007921">
    <property type="entry name" value="CHAP_dom"/>
</dbReference>
<dbReference type="SUPFAM" id="SSF53955">
    <property type="entry name" value="Lysozyme-like"/>
    <property type="match status" value="1"/>
</dbReference>
<protein>
    <submittedName>
        <fullName evidence="2">CHAP domain containing protein</fullName>
    </submittedName>
</protein>
<keyword evidence="3" id="KW-1185">Reference proteome</keyword>
<evidence type="ECO:0000313" key="2">
    <source>
        <dbReference type="EMBL" id="ADV48985.1"/>
    </source>
</evidence>
<dbReference type="HOGENOM" id="CLU_417210_0_0_10"/>